<evidence type="ECO:0000256" key="1">
    <source>
        <dbReference type="SAM" id="MobiDB-lite"/>
    </source>
</evidence>
<feature type="region of interest" description="Disordered" evidence="1">
    <location>
        <begin position="1"/>
        <end position="23"/>
    </location>
</feature>
<evidence type="ECO:0000313" key="2">
    <source>
        <dbReference type="EMBL" id="CAD0202022.1"/>
    </source>
</evidence>
<dbReference type="EMBL" id="LR824019">
    <property type="protein sequence ID" value="CAD0202022.1"/>
    <property type="molecule type" value="Genomic_DNA"/>
</dbReference>
<organism evidence="2 3">
    <name type="scientific">Chrysodeixis includens</name>
    <name type="common">Soybean looper</name>
    <name type="synonym">Pseudoplusia includens</name>
    <dbReference type="NCBI Taxonomy" id="689277"/>
    <lineage>
        <taxon>Eukaryota</taxon>
        <taxon>Metazoa</taxon>
        <taxon>Ecdysozoa</taxon>
        <taxon>Arthropoda</taxon>
        <taxon>Hexapoda</taxon>
        <taxon>Insecta</taxon>
        <taxon>Pterygota</taxon>
        <taxon>Neoptera</taxon>
        <taxon>Endopterygota</taxon>
        <taxon>Lepidoptera</taxon>
        <taxon>Glossata</taxon>
        <taxon>Ditrysia</taxon>
        <taxon>Noctuoidea</taxon>
        <taxon>Noctuidae</taxon>
        <taxon>Plusiinae</taxon>
        <taxon>Chrysodeixis</taxon>
    </lineage>
</organism>
<protein>
    <submittedName>
        <fullName evidence="2">Uncharacterized protein</fullName>
    </submittedName>
</protein>
<feature type="compositionally biased region" description="Pro residues" evidence="1">
    <location>
        <begin position="72"/>
        <end position="85"/>
    </location>
</feature>
<sequence length="135" mass="15275">MRLSLHASRGLRRSVPDVSVASRRGTPKYRVENAGQLWRRVANTLICEEESLQTAGAPHARRRRAARARSLPPAPARAPPRPPAPRSRRWIDDAAIPKKRWIDCVKDDMDAKDVACELTSDRNVWKEKTCCTNPK</sequence>
<keyword evidence="3" id="KW-1185">Reference proteome</keyword>
<dbReference type="OrthoDB" id="424543at2759"/>
<name>A0A9N8L371_CHRIL</name>
<feature type="region of interest" description="Disordered" evidence="1">
    <location>
        <begin position="53"/>
        <end position="92"/>
    </location>
</feature>
<reference evidence="2" key="1">
    <citation type="submission" date="2021-12" db="EMBL/GenBank/DDBJ databases">
        <authorList>
            <person name="King R."/>
        </authorList>
    </citation>
    <scope>NUCLEOTIDE SEQUENCE</scope>
</reference>
<dbReference type="Proteomes" id="UP001154114">
    <property type="component" value="Chromosome 16"/>
</dbReference>
<proteinExistence type="predicted"/>
<accession>A0A9N8L371</accession>
<evidence type="ECO:0000313" key="3">
    <source>
        <dbReference type="Proteomes" id="UP001154114"/>
    </source>
</evidence>
<dbReference type="AlphaFoldDB" id="A0A9N8L371"/>
<gene>
    <name evidence="2" type="ORF">CINC_LOCUS3690</name>
</gene>